<keyword evidence="4" id="KW-0238">DNA-binding</keyword>
<dbReference type="InterPro" id="IPR013324">
    <property type="entry name" value="RNA_pol_sigma_r3/r4-like"/>
</dbReference>
<accession>A0A4R7ZGE5</accession>
<evidence type="ECO:0000256" key="2">
    <source>
        <dbReference type="ARBA" id="ARBA00023015"/>
    </source>
</evidence>
<dbReference type="InterPro" id="IPR014284">
    <property type="entry name" value="RNA_pol_sigma-70_dom"/>
</dbReference>
<dbReference type="SUPFAM" id="SSF88946">
    <property type="entry name" value="Sigma2 domain of RNA polymerase sigma factors"/>
    <property type="match status" value="1"/>
</dbReference>
<dbReference type="Proteomes" id="UP000294743">
    <property type="component" value="Unassembled WGS sequence"/>
</dbReference>
<feature type="domain" description="RNA polymerase sigma-70 region 2" evidence="6">
    <location>
        <begin position="26"/>
        <end position="96"/>
    </location>
</feature>
<evidence type="ECO:0000313" key="9">
    <source>
        <dbReference type="Proteomes" id="UP000294743"/>
    </source>
</evidence>
<keyword evidence="2" id="KW-0805">Transcription regulation</keyword>
<dbReference type="SUPFAM" id="SSF88659">
    <property type="entry name" value="Sigma3 and sigma4 domains of RNA polymerase sigma factors"/>
    <property type="match status" value="1"/>
</dbReference>
<dbReference type="GO" id="GO:0006352">
    <property type="term" value="P:DNA-templated transcription initiation"/>
    <property type="evidence" value="ECO:0007669"/>
    <property type="project" value="InterPro"/>
</dbReference>
<dbReference type="EMBL" id="SODD01000020">
    <property type="protein sequence ID" value="TDW16727.1"/>
    <property type="molecule type" value="Genomic_DNA"/>
</dbReference>
<protein>
    <submittedName>
        <fullName evidence="8">RNA polymerase sigma-30 (SigH) subunit</fullName>
    </submittedName>
</protein>
<evidence type="ECO:0000256" key="1">
    <source>
        <dbReference type="ARBA" id="ARBA00010641"/>
    </source>
</evidence>
<evidence type="ECO:0000256" key="3">
    <source>
        <dbReference type="ARBA" id="ARBA00023082"/>
    </source>
</evidence>
<dbReference type="PANTHER" id="PTHR43133:SF8">
    <property type="entry name" value="RNA POLYMERASE SIGMA FACTOR HI_1459-RELATED"/>
    <property type="match status" value="1"/>
</dbReference>
<comment type="caution">
    <text evidence="8">The sequence shown here is derived from an EMBL/GenBank/DDBJ whole genome shotgun (WGS) entry which is preliminary data.</text>
</comment>
<dbReference type="InterPro" id="IPR036388">
    <property type="entry name" value="WH-like_DNA-bd_sf"/>
</dbReference>
<comment type="similarity">
    <text evidence="1">Belongs to the sigma-70 factor family. ECF subfamily.</text>
</comment>
<name>A0A4R7ZGE5_9FIRM</name>
<sequence>MSHCHQNDNELLYLIRQGDEEALSLLIDAYKRIIRAYVHGYSCKVKTSCDLEDLYQECIIALYKAANTYKETMDCKFSSYYRVVMERTCYNYLRSAYNLKNRANQSLLSLDQYVCEQGGLLIGDIIACDPCIEPTWAFEIKQQMVSIRRCVKNMGEKEQKIFTLWEQDYSYKEISRILSEAEKTIDNTMYRLKKDLRIQMMSAGYKLPSKK</sequence>
<dbReference type="InterPro" id="IPR039425">
    <property type="entry name" value="RNA_pol_sigma-70-like"/>
</dbReference>
<evidence type="ECO:0000259" key="7">
    <source>
        <dbReference type="Pfam" id="PF08281"/>
    </source>
</evidence>
<organism evidence="8 9">
    <name type="scientific">Breznakia blatticola</name>
    <dbReference type="NCBI Taxonomy" id="1754012"/>
    <lineage>
        <taxon>Bacteria</taxon>
        <taxon>Bacillati</taxon>
        <taxon>Bacillota</taxon>
        <taxon>Erysipelotrichia</taxon>
        <taxon>Erysipelotrichales</taxon>
        <taxon>Erysipelotrichaceae</taxon>
        <taxon>Breznakia</taxon>
    </lineage>
</organism>
<dbReference type="AlphaFoldDB" id="A0A4R7ZGE5"/>
<evidence type="ECO:0000259" key="6">
    <source>
        <dbReference type="Pfam" id="PF04542"/>
    </source>
</evidence>
<gene>
    <name evidence="8" type="ORF">EDD63_1207</name>
</gene>
<reference evidence="8 9" key="1">
    <citation type="submission" date="2019-03" db="EMBL/GenBank/DDBJ databases">
        <title>Genomic Encyclopedia of Type Strains, Phase IV (KMG-IV): sequencing the most valuable type-strain genomes for metagenomic binning, comparative biology and taxonomic classification.</title>
        <authorList>
            <person name="Goeker M."/>
        </authorList>
    </citation>
    <scope>NUCLEOTIDE SEQUENCE [LARGE SCALE GENOMIC DNA]</scope>
    <source>
        <strain evidence="8 9">DSM 28867</strain>
    </source>
</reference>
<evidence type="ECO:0000313" key="8">
    <source>
        <dbReference type="EMBL" id="TDW16727.1"/>
    </source>
</evidence>
<dbReference type="Pfam" id="PF08281">
    <property type="entry name" value="Sigma70_r4_2"/>
    <property type="match status" value="1"/>
</dbReference>
<dbReference type="InterPro" id="IPR007627">
    <property type="entry name" value="RNA_pol_sigma70_r2"/>
</dbReference>
<keyword evidence="9" id="KW-1185">Reference proteome</keyword>
<dbReference type="GO" id="GO:0016987">
    <property type="term" value="F:sigma factor activity"/>
    <property type="evidence" value="ECO:0007669"/>
    <property type="project" value="UniProtKB-KW"/>
</dbReference>
<keyword evidence="5" id="KW-0804">Transcription</keyword>
<dbReference type="Gene3D" id="1.10.10.10">
    <property type="entry name" value="Winged helix-like DNA-binding domain superfamily/Winged helix DNA-binding domain"/>
    <property type="match status" value="1"/>
</dbReference>
<dbReference type="InterPro" id="IPR013325">
    <property type="entry name" value="RNA_pol_sigma_r2"/>
</dbReference>
<keyword evidence="3" id="KW-0731">Sigma factor</keyword>
<dbReference type="Gene3D" id="1.10.1740.10">
    <property type="match status" value="1"/>
</dbReference>
<evidence type="ECO:0000256" key="5">
    <source>
        <dbReference type="ARBA" id="ARBA00023163"/>
    </source>
</evidence>
<dbReference type="InterPro" id="IPR013249">
    <property type="entry name" value="RNA_pol_sigma70_r4_t2"/>
</dbReference>
<feature type="domain" description="RNA polymerase sigma factor 70 region 4 type 2" evidence="7">
    <location>
        <begin position="146"/>
        <end position="196"/>
    </location>
</feature>
<dbReference type="NCBIfam" id="TIGR02937">
    <property type="entry name" value="sigma70-ECF"/>
    <property type="match status" value="1"/>
</dbReference>
<dbReference type="PANTHER" id="PTHR43133">
    <property type="entry name" value="RNA POLYMERASE ECF-TYPE SIGMA FACTO"/>
    <property type="match status" value="1"/>
</dbReference>
<dbReference type="Pfam" id="PF04542">
    <property type="entry name" value="Sigma70_r2"/>
    <property type="match status" value="1"/>
</dbReference>
<evidence type="ECO:0000256" key="4">
    <source>
        <dbReference type="ARBA" id="ARBA00023125"/>
    </source>
</evidence>
<dbReference type="RefSeq" id="WP_166667567.1">
    <property type="nucleotide sequence ID" value="NZ_SODD01000020.1"/>
</dbReference>
<dbReference type="GO" id="GO:0003677">
    <property type="term" value="F:DNA binding"/>
    <property type="evidence" value="ECO:0007669"/>
    <property type="project" value="UniProtKB-KW"/>
</dbReference>
<proteinExistence type="inferred from homology"/>